<dbReference type="GO" id="GO:0016020">
    <property type="term" value="C:membrane"/>
    <property type="evidence" value="ECO:0007669"/>
    <property type="project" value="UniProtKB-SubCell"/>
</dbReference>
<feature type="transmembrane region" description="Helical" evidence="9">
    <location>
        <begin position="93"/>
        <end position="117"/>
    </location>
</feature>
<evidence type="ECO:0000256" key="3">
    <source>
        <dbReference type="ARBA" id="ARBA00022989"/>
    </source>
</evidence>
<keyword evidence="4 8" id="KW-0297">G-protein coupled receptor</keyword>
<reference evidence="11" key="2">
    <citation type="submission" date="2020-11" db="EMBL/GenBank/DDBJ databases">
        <authorList>
            <person name="McCartney M.A."/>
            <person name="Auch B."/>
            <person name="Kono T."/>
            <person name="Mallez S."/>
            <person name="Becker A."/>
            <person name="Gohl D.M."/>
            <person name="Silverstein K.A.T."/>
            <person name="Koren S."/>
            <person name="Bechman K.B."/>
            <person name="Herman A."/>
            <person name="Abrahante J.E."/>
            <person name="Garbe J."/>
        </authorList>
    </citation>
    <scope>NUCLEOTIDE SEQUENCE</scope>
    <source>
        <strain evidence="11">Duluth1</strain>
        <tissue evidence="11">Whole animal</tissue>
    </source>
</reference>
<dbReference type="GO" id="GO:0004930">
    <property type="term" value="F:G protein-coupled receptor activity"/>
    <property type="evidence" value="ECO:0007669"/>
    <property type="project" value="UniProtKB-KW"/>
</dbReference>
<dbReference type="PROSITE" id="PS50262">
    <property type="entry name" value="G_PROTEIN_RECEP_F1_2"/>
    <property type="match status" value="1"/>
</dbReference>
<evidence type="ECO:0000256" key="1">
    <source>
        <dbReference type="ARBA" id="ARBA00004141"/>
    </source>
</evidence>
<evidence type="ECO:0000256" key="8">
    <source>
        <dbReference type="RuleBase" id="RU000688"/>
    </source>
</evidence>
<dbReference type="Gene3D" id="1.20.1070.10">
    <property type="entry name" value="Rhodopsin 7-helix transmembrane proteins"/>
    <property type="match status" value="1"/>
</dbReference>
<evidence type="ECO:0000256" key="6">
    <source>
        <dbReference type="ARBA" id="ARBA00023170"/>
    </source>
</evidence>
<dbReference type="EMBL" id="JAIWYP010000007">
    <property type="protein sequence ID" value="KAH3803052.1"/>
    <property type="molecule type" value="Genomic_DNA"/>
</dbReference>
<evidence type="ECO:0000256" key="4">
    <source>
        <dbReference type="ARBA" id="ARBA00023040"/>
    </source>
</evidence>
<dbReference type="AlphaFoldDB" id="A0A9D4FR88"/>
<dbReference type="PANTHER" id="PTHR24238:SF47">
    <property type="entry name" value="ECDYSTEROIDS_DOPAMINE RECEPTOR-RELATED"/>
    <property type="match status" value="1"/>
</dbReference>
<evidence type="ECO:0000313" key="12">
    <source>
        <dbReference type="Proteomes" id="UP000828390"/>
    </source>
</evidence>
<keyword evidence="2 8" id="KW-0812">Transmembrane</keyword>
<comment type="subcellular location">
    <subcellularLocation>
        <location evidence="1">Membrane</location>
        <topology evidence="1">Multi-pass membrane protein</topology>
    </subcellularLocation>
</comment>
<evidence type="ECO:0000259" key="10">
    <source>
        <dbReference type="PROSITE" id="PS50262"/>
    </source>
</evidence>
<feature type="transmembrane region" description="Helical" evidence="9">
    <location>
        <begin position="338"/>
        <end position="357"/>
    </location>
</feature>
<feature type="domain" description="G-protein coupled receptors family 1 profile" evidence="10">
    <location>
        <begin position="1"/>
        <end position="354"/>
    </location>
</feature>
<keyword evidence="6 8" id="KW-0675">Receptor</keyword>
<dbReference type="InterPro" id="IPR017452">
    <property type="entry name" value="GPCR_Rhodpsn_7TM"/>
</dbReference>
<dbReference type="SUPFAM" id="SSF81321">
    <property type="entry name" value="Family A G protein-coupled receptor-like"/>
    <property type="match status" value="1"/>
</dbReference>
<reference evidence="11" key="1">
    <citation type="journal article" date="2019" name="bioRxiv">
        <title>The Genome of the Zebra Mussel, Dreissena polymorpha: A Resource for Invasive Species Research.</title>
        <authorList>
            <person name="McCartney M.A."/>
            <person name="Auch B."/>
            <person name="Kono T."/>
            <person name="Mallez S."/>
            <person name="Zhang Y."/>
            <person name="Obille A."/>
            <person name="Becker A."/>
            <person name="Abrahante J.E."/>
            <person name="Garbe J."/>
            <person name="Badalamenti J.P."/>
            <person name="Herman A."/>
            <person name="Mangelson H."/>
            <person name="Liachko I."/>
            <person name="Sullivan S."/>
            <person name="Sone E.D."/>
            <person name="Koren S."/>
            <person name="Silverstein K.A.T."/>
            <person name="Beckman K.B."/>
            <person name="Gohl D.M."/>
        </authorList>
    </citation>
    <scope>NUCLEOTIDE SEQUENCE</scope>
    <source>
        <strain evidence="11">Duluth1</strain>
        <tissue evidence="11">Whole animal</tissue>
    </source>
</reference>
<keyword evidence="3 9" id="KW-1133">Transmembrane helix</keyword>
<evidence type="ECO:0000256" key="9">
    <source>
        <dbReference type="SAM" id="Phobius"/>
    </source>
</evidence>
<keyword evidence="12" id="KW-1185">Reference proteome</keyword>
<dbReference type="Pfam" id="PF00001">
    <property type="entry name" value="7tm_1"/>
    <property type="match status" value="1"/>
</dbReference>
<evidence type="ECO:0000256" key="2">
    <source>
        <dbReference type="ARBA" id="ARBA00022692"/>
    </source>
</evidence>
<feature type="transmembrane region" description="Helical" evidence="9">
    <location>
        <begin position="53"/>
        <end position="72"/>
    </location>
</feature>
<dbReference type="PRINTS" id="PR00237">
    <property type="entry name" value="GPCRRHODOPSN"/>
</dbReference>
<evidence type="ECO:0000256" key="5">
    <source>
        <dbReference type="ARBA" id="ARBA00023136"/>
    </source>
</evidence>
<dbReference type="PANTHER" id="PTHR24238">
    <property type="entry name" value="G-PROTEIN COUPLED RECEPTOR"/>
    <property type="match status" value="1"/>
</dbReference>
<gene>
    <name evidence="11" type="ORF">DPMN_156751</name>
</gene>
<dbReference type="PROSITE" id="PS00237">
    <property type="entry name" value="G_PROTEIN_RECEP_F1_1"/>
    <property type="match status" value="1"/>
</dbReference>
<evidence type="ECO:0000313" key="11">
    <source>
        <dbReference type="EMBL" id="KAH3803052.1"/>
    </source>
</evidence>
<keyword evidence="7 8" id="KW-0807">Transducer</keyword>
<comment type="caution">
    <text evidence="11">The sequence shown here is derived from an EMBL/GenBank/DDBJ whole genome shotgun (WGS) entry which is preliminary data.</text>
</comment>
<sequence>MSREYKRNNFKVFVLTLAAIDIITCVTLIPAEIVKQQHYFAFEDEVPCKIKCFFNIFGASSSCLALLVISVDRYRKVCQPFKKQMNPKLAVRILLVFAFAFPILLAIPGTIMCGINTKTMTNKYETNTTIHFCETEERFEKSIWRIIYKWIFVILLCGISLTYLVLYACVMIEASKQIKAISNQLYNCSFELANSSGVFESKAFVSKPITDEDIDACHAARIRFTEPELSDVKELADDIDISEISPTLNTRKISTNSNIKANTEADCCFGKQMKKPVMQRNTKRSIPMLQRKGFPTKTIIWFILTLVFILTYLTYIVLSLRVGTIVSMAPEKFATFTFFFRIYFFNHMINPIVYAIFVKRFRHSSYNICSTIKTKMLNAIVMMR</sequence>
<dbReference type="InterPro" id="IPR000276">
    <property type="entry name" value="GPCR_Rhodpsn"/>
</dbReference>
<name>A0A9D4FR88_DREPO</name>
<dbReference type="Proteomes" id="UP000828390">
    <property type="component" value="Unassembled WGS sequence"/>
</dbReference>
<organism evidence="11 12">
    <name type="scientific">Dreissena polymorpha</name>
    <name type="common">Zebra mussel</name>
    <name type="synonym">Mytilus polymorpha</name>
    <dbReference type="NCBI Taxonomy" id="45954"/>
    <lineage>
        <taxon>Eukaryota</taxon>
        <taxon>Metazoa</taxon>
        <taxon>Spiralia</taxon>
        <taxon>Lophotrochozoa</taxon>
        <taxon>Mollusca</taxon>
        <taxon>Bivalvia</taxon>
        <taxon>Autobranchia</taxon>
        <taxon>Heteroconchia</taxon>
        <taxon>Euheterodonta</taxon>
        <taxon>Imparidentia</taxon>
        <taxon>Neoheterodontei</taxon>
        <taxon>Myida</taxon>
        <taxon>Dreissenoidea</taxon>
        <taxon>Dreissenidae</taxon>
        <taxon>Dreissena</taxon>
    </lineage>
</organism>
<feature type="transmembrane region" description="Helical" evidence="9">
    <location>
        <begin position="298"/>
        <end position="318"/>
    </location>
</feature>
<feature type="transmembrane region" description="Helical" evidence="9">
    <location>
        <begin position="12"/>
        <end position="33"/>
    </location>
</feature>
<evidence type="ECO:0000256" key="7">
    <source>
        <dbReference type="ARBA" id="ARBA00023224"/>
    </source>
</evidence>
<accession>A0A9D4FR88</accession>
<keyword evidence="5 9" id="KW-0472">Membrane</keyword>
<feature type="transmembrane region" description="Helical" evidence="9">
    <location>
        <begin position="147"/>
        <end position="170"/>
    </location>
</feature>
<dbReference type="CDD" id="cd00637">
    <property type="entry name" value="7tm_classA_rhodopsin-like"/>
    <property type="match status" value="1"/>
</dbReference>
<comment type="similarity">
    <text evidence="8">Belongs to the G-protein coupled receptor 1 family.</text>
</comment>
<proteinExistence type="inferred from homology"/>
<protein>
    <recommendedName>
        <fullName evidence="10">G-protein coupled receptors family 1 profile domain-containing protein</fullName>
    </recommendedName>
</protein>